<keyword evidence="2" id="KW-0489">Methyltransferase</keyword>
<protein>
    <submittedName>
        <fullName evidence="2">FkbM family methyltransferase</fullName>
    </submittedName>
</protein>
<dbReference type="InterPro" id="IPR029063">
    <property type="entry name" value="SAM-dependent_MTases_sf"/>
</dbReference>
<name>A0A7X9WZN7_9SPHN</name>
<accession>A0A7X9WZN7</accession>
<dbReference type="InterPro" id="IPR052514">
    <property type="entry name" value="SAM-dependent_MTase"/>
</dbReference>
<evidence type="ECO:0000313" key="3">
    <source>
        <dbReference type="Proteomes" id="UP000519023"/>
    </source>
</evidence>
<proteinExistence type="predicted"/>
<dbReference type="GO" id="GO:0008168">
    <property type="term" value="F:methyltransferase activity"/>
    <property type="evidence" value="ECO:0007669"/>
    <property type="project" value="UniProtKB-KW"/>
</dbReference>
<dbReference type="PANTHER" id="PTHR34203">
    <property type="entry name" value="METHYLTRANSFERASE, FKBM FAMILY PROTEIN"/>
    <property type="match status" value="1"/>
</dbReference>
<evidence type="ECO:0000313" key="2">
    <source>
        <dbReference type="EMBL" id="NML12876.1"/>
    </source>
</evidence>
<dbReference type="AlphaFoldDB" id="A0A7X9WZN7"/>
<dbReference type="EMBL" id="JABBFV010000028">
    <property type="protein sequence ID" value="NML12876.1"/>
    <property type="molecule type" value="Genomic_DNA"/>
</dbReference>
<dbReference type="SUPFAM" id="SSF53335">
    <property type="entry name" value="S-adenosyl-L-methionine-dependent methyltransferases"/>
    <property type="match status" value="1"/>
</dbReference>
<sequence length="280" mass="31265">MIAKLARRALIVTDSIRVLGILGAVRAHVGNFVGKRGTSFPRSRPLRIKGWMRPVHYRMGSSDWPVLQKIFMEEDYHIPSPAHARAVDDLYAQLLERGVRPIIVDCGANIGLASVWYANRFPAARIYAIEPEPNNFAILERNCSGYDQIIPLQVAISDREAQVALTNSVDEPWAWETTESENGGIATTTIDKLYGQESGTAPFIVKVDIEGFEVELFRSNVEWVDHTPVIVFESHDSMFPGRGTAHAILSVLLAHPREYLQRGENMFAISRALTQSGVPR</sequence>
<dbReference type="Pfam" id="PF05050">
    <property type="entry name" value="Methyltransf_21"/>
    <property type="match status" value="1"/>
</dbReference>
<keyword evidence="2" id="KW-0808">Transferase</keyword>
<feature type="domain" description="Methyltransferase FkbM" evidence="1">
    <location>
        <begin position="105"/>
        <end position="252"/>
    </location>
</feature>
<dbReference type="NCBIfam" id="TIGR01444">
    <property type="entry name" value="fkbM_fam"/>
    <property type="match status" value="1"/>
</dbReference>
<keyword evidence="3" id="KW-1185">Reference proteome</keyword>
<dbReference type="Gene3D" id="3.40.50.150">
    <property type="entry name" value="Vaccinia Virus protein VP39"/>
    <property type="match status" value="1"/>
</dbReference>
<dbReference type="RefSeq" id="WP_169575202.1">
    <property type="nucleotide sequence ID" value="NZ_JABBFV010000028.1"/>
</dbReference>
<evidence type="ECO:0000259" key="1">
    <source>
        <dbReference type="Pfam" id="PF05050"/>
    </source>
</evidence>
<dbReference type="Proteomes" id="UP000519023">
    <property type="component" value="Unassembled WGS sequence"/>
</dbReference>
<dbReference type="GO" id="GO:0032259">
    <property type="term" value="P:methylation"/>
    <property type="evidence" value="ECO:0007669"/>
    <property type="project" value="UniProtKB-KW"/>
</dbReference>
<comment type="caution">
    <text evidence="2">The sequence shown here is derived from an EMBL/GenBank/DDBJ whole genome shotgun (WGS) entry which is preliminary data.</text>
</comment>
<dbReference type="InterPro" id="IPR006342">
    <property type="entry name" value="FkbM_mtfrase"/>
</dbReference>
<dbReference type="PANTHER" id="PTHR34203:SF15">
    <property type="entry name" value="SLL1173 PROTEIN"/>
    <property type="match status" value="1"/>
</dbReference>
<organism evidence="2 3">
    <name type="scientific">Sphingobium psychrophilum</name>
    <dbReference type="NCBI Taxonomy" id="2728834"/>
    <lineage>
        <taxon>Bacteria</taxon>
        <taxon>Pseudomonadati</taxon>
        <taxon>Pseudomonadota</taxon>
        <taxon>Alphaproteobacteria</taxon>
        <taxon>Sphingomonadales</taxon>
        <taxon>Sphingomonadaceae</taxon>
        <taxon>Sphingobium</taxon>
    </lineage>
</organism>
<reference evidence="2 3" key="1">
    <citation type="submission" date="2020-04" db="EMBL/GenBank/DDBJ databases">
        <title>Sphingobium sp. AR-3-1 isolated from Arctic soil.</title>
        <authorList>
            <person name="Dahal R.H."/>
            <person name="Chaudhary D.K."/>
        </authorList>
    </citation>
    <scope>NUCLEOTIDE SEQUENCE [LARGE SCALE GENOMIC DNA]</scope>
    <source>
        <strain evidence="2 3">AR-3-1</strain>
    </source>
</reference>
<gene>
    <name evidence="2" type="ORF">HHL08_22540</name>
</gene>